<keyword evidence="11 15" id="KW-0234">DNA repair</keyword>
<dbReference type="Proteomes" id="UP000627292">
    <property type="component" value="Unassembled WGS sequence"/>
</dbReference>
<dbReference type="Gene3D" id="3.90.320.10">
    <property type="match status" value="1"/>
</dbReference>
<dbReference type="GO" id="GO:0003677">
    <property type="term" value="F:DNA binding"/>
    <property type="evidence" value="ECO:0007669"/>
    <property type="project" value="UniProtKB-UniRule"/>
</dbReference>
<dbReference type="Gene3D" id="1.10.486.10">
    <property type="entry name" value="PCRA, domain 4"/>
    <property type="match status" value="1"/>
</dbReference>
<feature type="binding site" evidence="15">
    <location>
        <position position="1040"/>
    </location>
    <ligand>
        <name>Mg(2+)</name>
        <dbReference type="ChEBI" id="CHEBI:18420"/>
    </ligand>
</feature>
<accession>A0A917MRG6</accession>
<feature type="binding site" evidence="15">
    <location>
        <position position="1027"/>
    </location>
    <ligand>
        <name>Mg(2+)</name>
        <dbReference type="ChEBI" id="CHEBI:18420"/>
    </ligand>
</feature>
<sequence length="1144" mass="129585">MKTNLYQHFEAATVPLEGSNLIEASAGTGKTYSIAILALRLVLEKKIPVKEILMVTFTKAAVAELHERVRLFMRTAYKACEGKPVKDANIQQLVEKAIAADGVQNVQQRLRDAVLLLDETAVFTIHSFCQQTLTEFAFETNQLFGTEMVQNAEAMIEEEVHEFWRTHITTLPVALLNILMQRYTMEALKRLVKEDLGGKKYMNSDGMAALSATELDAMQQQIAAAQQQCEVLTSQIRQYITANAATLKEVCATNTYAKKSAQHLIDTPDQLITFINSNRDKAYVGKVFGNILTMLEPLEQLKETIEDILRDIMFNLNCQAIIMVRAGVQANKRRNNLMGFDDMIVNLHKAITAPGSQRLVNVLRHKYKAVFVDEFQDTDRQQFDIFDKAFGEETILFYIGDPKQSIYAWRKADIFTYFKAREGVQRCYGMNRNFRSTPALIGAMNAFFVPAPGFDTFYFSDAEESIDYIPVEAANPKAATAFYRNGVEEAPVTVYSVKTREEIIAAAAAQVLALLQDSGYQVARADGTLRAITPSDIGVLVRKHNEGRGIKAQLAKLGIPAVAIDDAKVLHTTEAQYLLYLMQAMEMPDRSSINRALLSPFTGYTTQTILMLNDEVTLGLFGKYKTRWQEDGIYTALIDFTADFEVRRVLLQTHAEEGERIISNLFQLIELVHQVQSRKNLSAPELLSWLQKGIEGMETEGDEYEQRVESDEEAVKIVTIHKSKGLEYPIVIAPFLDFKNNNRDELVSFRHPQTGEYICAEKYRLSTELLESQQQQAEQENRRLLYVALTRAVYKCYIYKGTGGPYSGSTLSAFIQPLSAAPPEGILFDATVPESDGKRYRKNNASDTFTAAPAVQFSLQQQHWRKLSYSMLAASALKSPKSKSQPVAAEYDTFIFHTLKRGAKTGDLLHYIFERIHFGDDTRWPQVLDEAVRRYAPGQQQAYIPMLQQLLQQVLHTVIPINETTQFTLAQIAGNRRITEFEFDFPIQALPADLLNQLADEQTAIAIRPVFTAYQQRLEGIMNGMMDLFFEHDGKYYILDWKSNYLGSALEEYNTEAIAAAMNESNYHLQYFIYTLAAKKYLESRLPGFDYETQFGGVIYLFVRGMRNGNTTGIFYTRPLLDKISRLEKYSLSAKDESFMRTIG</sequence>
<dbReference type="GO" id="GO:0009338">
    <property type="term" value="C:exodeoxyribonuclease V complex"/>
    <property type="evidence" value="ECO:0007669"/>
    <property type="project" value="TreeGrafter"/>
</dbReference>
<comment type="miscellaneous">
    <text evidence="15">In the RecBCD complex, RecB has a slow 3'-5' helicase, an exonuclease activity and loads RecA onto ssDNA, RecD has a fast 5'-3' helicase activity, while RecC stimulates the ATPase and processivity of the RecB helicase and contributes to recognition of the Chi site.</text>
</comment>
<evidence type="ECO:0000256" key="17">
    <source>
        <dbReference type="SAM" id="Coils"/>
    </source>
</evidence>
<dbReference type="GO" id="GO:0008854">
    <property type="term" value="F:exodeoxyribonuclease V activity"/>
    <property type="evidence" value="ECO:0007669"/>
    <property type="project" value="UniProtKB-EC"/>
</dbReference>
<dbReference type="SUPFAM" id="SSF52980">
    <property type="entry name" value="Restriction endonuclease-like"/>
    <property type="match status" value="1"/>
</dbReference>
<feature type="binding site" evidence="15">
    <location>
        <position position="910"/>
    </location>
    <ligand>
        <name>Mg(2+)</name>
        <dbReference type="ChEBI" id="CHEBI:18420"/>
    </ligand>
</feature>
<feature type="region of interest" description="Nuclease activity, interacts with RecD and RecA" evidence="15">
    <location>
        <begin position="863"/>
        <end position="1144"/>
    </location>
</feature>
<organism evidence="20 21">
    <name type="scientific">Filimonas zeae</name>
    <dbReference type="NCBI Taxonomy" id="1737353"/>
    <lineage>
        <taxon>Bacteria</taxon>
        <taxon>Pseudomonadati</taxon>
        <taxon>Bacteroidota</taxon>
        <taxon>Chitinophagia</taxon>
        <taxon>Chitinophagales</taxon>
        <taxon>Chitinophagaceae</taxon>
        <taxon>Filimonas</taxon>
    </lineage>
</organism>
<dbReference type="EMBL" id="BMIB01000001">
    <property type="protein sequence ID" value="GGH59607.1"/>
    <property type="molecule type" value="Genomic_DNA"/>
</dbReference>
<dbReference type="Pfam" id="PF00580">
    <property type="entry name" value="UvrD-helicase"/>
    <property type="match status" value="1"/>
</dbReference>
<dbReference type="GO" id="GO:0005829">
    <property type="term" value="C:cytosol"/>
    <property type="evidence" value="ECO:0007669"/>
    <property type="project" value="TreeGrafter"/>
</dbReference>
<dbReference type="GO" id="GO:0005524">
    <property type="term" value="F:ATP binding"/>
    <property type="evidence" value="ECO:0007669"/>
    <property type="project" value="UniProtKB-UniRule"/>
</dbReference>
<dbReference type="CDD" id="cd22352">
    <property type="entry name" value="RecB_C-like"/>
    <property type="match status" value="1"/>
</dbReference>
<comment type="domain">
    <text evidence="15">The N-terminal DNA-binding domain is a ssDNA-dependent ATPase and has ATP-dependent 3'-5' helicase function. This domain interacts with RecC.</text>
</comment>
<evidence type="ECO:0000313" key="21">
    <source>
        <dbReference type="Proteomes" id="UP000627292"/>
    </source>
</evidence>
<keyword evidence="12 15" id="KW-0413">Isomerase</keyword>
<dbReference type="Pfam" id="PF12705">
    <property type="entry name" value="PDDEXK_1"/>
    <property type="match status" value="1"/>
</dbReference>
<evidence type="ECO:0000256" key="13">
    <source>
        <dbReference type="ARBA" id="ARBA00034617"/>
    </source>
</evidence>
<comment type="catalytic activity">
    <reaction evidence="14 15">
        <text>ATP + H2O = ADP + phosphate + H(+)</text>
        <dbReference type="Rhea" id="RHEA:13065"/>
        <dbReference type="ChEBI" id="CHEBI:15377"/>
        <dbReference type="ChEBI" id="CHEBI:15378"/>
        <dbReference type="ChEBI" id="CHEBI:30616"/>
        <dbReference type="ChEBI" id="CHEBI:43474"/>
        <dbReference type="ChEBI" id="CHEBI:456216"/>
        <dbReference type="EC" id="5.6.2.4"/>
    </reaction>
</comment>
<dbReference type="InterPro" id="IPR014017">
    <property type="entry name" value="DNA_helicase_UvrD-like_C"/>
</dbReference>
<comment type="catalytic activity">
    <reaction evidence="13 15">
        <text>Couples ATP hydrolysis with the unwinding of duplex DNA by translocating in the 3'-5' direction.</text>
        <dbReference type="EC" id="5.6.2.4"/>
    </reaction>
</comment>
<keyword evidence="10 15" id="KW-0238">DNA-binding</keyword>
<dbReference type="InterPro" id="IPR014016">
    <property type="entry name" value="UvrD-like_ATP-bd"/>
</dbReference>
<protein>
    <recommendedName>
        <fullName evidence="15">RecBCD enzyme subunit RecB</fullName>
        <ecNumber evidence="15">3.1.11.5</ecNumber>
        <ecNumber evidence="15">5.6.2.4</ecNumber>
    </recommendedName>
    <alternativeName>
        <fullName evidence="15">DNA 3'-5' helicase subunit RecB</fullName>
    </alternativeName>
    <alternativeName>
        <fullName evidence="15">Exonuclease V subunit RecB</fullName>
        <shortName evidence="15">ExoV subunit RecB</shortName>
    </alternativeName>
    <alternativeName>
        <fullName evidence="15">Helicase/nuclease RecBCD subunit RecB</fullName>
    </alternativeName>
</protein>
<comment type="domain">
    <text evidence="15">The C-terminal domain has nuclease activity and interacts with RecD. It interacts with RecA, facilitating its loading onto ssDNA.</text>
</comment>
<dbReference type="PANTHER" id="PTHR11070">
    <property type="entry name" value="UVRD / RECB / PCRA DNA HELICASE FAMILY MEMBER"/>
    <property type="match status" value="1"/>
</dbReference>
<dbReference type="InterPro" id="IPR011335">
    <property type="entry name" value="Restrct_endonuc-II-like"/>
</dbReference>
<evidence type="ECO:0000259" key="18">
    <source>
        <dbReference type="PROSITE" id="PS51198"/>
    </source>
</evidence>
<feature type="active site" description="For nuclease activity" evidence="15">
    <location>
        <position position="1040"/>
    </location>
</feature>
<dbReference type="InterPro" id="IPR004586">
    <property type="entry name" value="RecB"/>
</dbReference>
<comment type="subunit">
    <text evidence="15">Heterotrimer of RecB, RecC and RecD. All subunits contribute to DNA-binding. Interacts with RecA.</text>
</comment>
<dbReference type="PROSITE" id="PS51217">
    <property type="entry name" value="UVRD_HELICASE_CTER"/>
    <property type="match status" value="1"/>
</dbReference>
<dbReference type="InterPro" id="IPR000212">
    <property type="entry name" value="DNA_helicase_UvrD/REP"/>
</dbReference>
<comment type="catalytic activity">
    <reaction evidence="15">
        <text>Exonucleolytic cleavage (in the presence of ATP) in either 5'- to 3'- or 3'- to 5'-direction to yield 5'-phosphooligonucleotides.</text>
        <dbReference type="EC" id="3.1.11.5"/>
    </reaction>
</comment>
<evidence type="ECO:0000259" key="19">
    <source>
        <dbReference type="PROSITE" id="PS51217"/>
    </source>
</evidence>
<dbReference type="Gene3D" id="3.40.50.300">
    <property type="entry name" value="P-loop containing nucleotide triphosphate hydrolases"/>
    <property type="match status" value="2"/>
</dbReference>
<dbReference type="AlphaFoldDB" id="A0A917MRG6"/>
<reference evidence="20" key="1">
    <citation type="journal article" date="2014" name="Int. J. Syst. Evol. Microbiol.">
        <title>Complete genome sequence of Corynebacterium casei LMG S-19264T (=DSM 44701T), isolated from a smear-ripened cheese.</title>
        <authorList>
            <consortium name="US DOE Joint Genome Institute (JGI-PGF)"/>
            <person name="Walter F."/>
            <person name="Albersmeier A."/>
            <person name="Kalinowski J."/>
            <person name="Ruckert C."/>
        </authorList>
    </citation>
    <scope>NUCLEOTIDE SEQUENCE</scope>
    <source>
        <strain evidence="20">CGMCC 1.15290</strain>
    </source>
</reference>
<dbReference type="InterPro" id="IPR011604">
    <property type="entry name" value="PDDEXK-like_dom_sf"/>
</dbReference>
<feature type="region of interest" description="DNA-binding and helicase activity, interacts with RecC" evidence="15">
    <location>
        <begin position="1"/>
        <end position="842"/>
    </location>
</feature>
<comment type="similarity">
    <text evidence="15">Belongs to the helicase family. UvrD subfamily.</text>
</comment>
<evidence type="ECO:0000256" key="9">
    <source>
        <dbReference type="ARBA" id="ARBA00022842"/>
    </source>
</evidence>
<evidence type="ECO:0000256" key="3">
    <source>
        <dbReference type="ARBA" id="ARBA00022741"/>
    </source>
</evidence>
<feature type="binding site" evidence="16">
    <location>
        <begin position="24"/>
        <end position="31"/>
    </location>
    <ligand>
        <name>ATP</name>
        <dbReference type="ChEBI" id="CHEBI:30616"/>
    </ligand>
</feature>
<dbReference type="RefSeq" id="WP_188950542.1">
    <property type="nucleotide sequence ID" value="NZ_BMIB01000001.1"/>
</dbReference>
<gene>
    <name evidence="15 20" type="primary">recB</name>
    <name evidence="20" type="ORF">GCM10011379_06560</name>
</gene>
<keyword evidence="9 15" id="KW-0460">Magnesium</keyword>
<evidence type="ECO:0000256" key="15">
    <source>
        <dbReference type="HAMAP-Rule" id="MF_01485"/>
    </source>
</evidence>
<evidence type="ECO:0000256" key="5">
    <source>
        <dbReference type="ARBA" id="ARBA00022801"/>
    </source>
</evidence>
<evidence type="ECO:0000256" key="11">
    <source>
        <dbReference type="ARBA" id="ARBA00023204"/>
    </source>
</evidence>
<dbReference type="InterPro" id="IPR027417">
    <property type="entry name" value="P-loop_NTPase"/>
</dbReference>
<feature type="domain" description="UvrD-like helicase ATP-binding" evidence="18">
    <location>
        <begin position="3"/>
        <end position="437"/>
    </location>
</feature>
<evidence type="ECO:0000256" key="6">
    <source>
        <dbReference type="ARBA" id="ARBA00022806"/>
    </source>
</evidence>
<keyword evidence="4 15" id="KW-0227">DNA damage</keyword>
<feature type="domain" description="UvrD-like helicase C-terminal" evidence="19">
    <location>
        <begin position="473"/>
        <end position="725"/>
    </location>
</feature>
<evidence type="ECO:0000256" key="7">
    <source>
        <dbReference type="ARBA" id="ARBA00022839"/>
    </source>
</evidence>
<comment type="caution">
    <text evidence="20">The sequence shown here is derived from an EMBL/GenBank/DDBJ whole genome shotgun (WGS) entry which is preliminary data.</text>
</comment>
<comment type="cofactor">
    <cofactor evidence="15">
        <name>Mg(2+)</name>
        <dbReference type="ChEBI" id="CHEBI:18420"/>
    </cofactor>
    <text evidence="15">Binds 1 Mg(2+) ion per subunit.</text>
</comment>
<keyword evidence="8 15" id="KW-0067">ATP-binding</keyword>
<proteinExistence type="inferred from homology"/>
<keyword evidence="7 15" id="KW-0269">Exonuclease</keyword>
<keyword evidence="21" id="KW-1185">Reference proteome</keyword>
<evidence type="ECO:0000256" key="10">
    <source>
        <dbReference type="ARBA" id="ARBA00023125"/>
    </source>
</evidence>
<evidence type="ECO:0000256" key="2">
    <source>
        <dbReference type="ARBA" id="ARBA00022723"/>
    </source>
</evidence>
<keyword evidence="3 15" id="KW-0547">Nucleotide-binding</keyword>
<keyword evidence="2 15" id="KW-0479">Metal-binding</keyword>
<dbReference type="EC" id="5.6.2.4" evidence="15"/>
<name>A0A917MRG6_9BACT</name>
<dbReference type="GO" id="GO:0043138">
    <property type="term" value="F:3'-5' DNA helicase activity"/>
    <property type="evidence" value="ECO:0007669"/>
    <property type="project" value="UniProtKB-UniRule"/>
</dbReference>
<dbReference type="HAMAP" id="MF_01485">
    <property type="entry name" value="RecB"/>
    <property type="match status" value="1"/>
</dbReference>
<keyword evidence="17" id="KW-0175">Coiled coil</keyword>
<dbReference type="Gene3D" id="1.10.3170.10">
    <property type="entry name" value="Recbcd, chain B, domain 2"/>
    <property type="match status" value="1"/>
</dbReference>
<feature type="coiled-coil region" evidence="17">
    <location>
        <begin position="208"/>
        <end position="235"/>
    </location>
</feature>
<keyword evidence="1 15" id="KW-0540">Nuclease</keyword>
<evidence type="ECO:0000256" key="4">
    <source>
        <dbReference type="ARBA" id="ARBA00022763"/>
    </source>
</evidence>
<evidence type="ECO:0000313" key="20">
    <source>
        <dbReference type="EMBL" id="GGH59607.1"/>
    </source>
</evidence>
<keyword evidence="5 15" id="KW-0378">Hydrolase</keyword>
<evidence type="ECO:0000256" key="8">
    <source>
        <dbReference type="ARBA" id="ARBA00022840"/>
    </source>
</evidence>
<reference evidence="20" key="2">
    <citation type="submission" date="2020-09" db="EMBL/GenBank/DDBJ databases">
        <authorList>
            <person name="Sun Q."/>
            <person name="Zhou Y."/>
        </authorList>
    </citation>
    <scope>NUCLEOTIDE SEQUENCE</scope>
    <source>
        <strain evidence="20">CGMCC 1.15290</strain>
    </source>
</reference>
<dbReference type="PANTHER" id="PTHR11070:SF23">
    <property type="entry name" value="RECBCD ENZYME SUBUNIT RECB"/>
    <property type="match status" value="1"/>
</dbReference>
<comment type="function">
    <text evidence="15">A helicase/nuclease that prepares dsDNA breaks (DSB) for recombinational DNA repair. Binds to DSBs and unwinds DNA via a highly rapid and processive ATP-dependent bidirectional helicase activity. Unwinds dsDNA until it encounters a Chi (crossover hotspot instigator) sequence from the 3' direction. Cuts ssDNA a few nucleotides 3' to the Chi site. The properties and activities of the enzyme are changed at Chi. The Chi-altered holoenzyme produces a long 3'-ssDNA overhang and facilitates RecA-binding to the ssDNA for homologous DNA recombination and repair. Holoenzyme degrades any linearized DNA that is unable to undergo homologous recombination. In the holoenzyme this subunit contributes ATPase, 3'-5' helicase, exonuclease activity and loads RecA onto ssDNA.</text>
</comment>
<dbReference type="InterPro" id="IPR038726">
    <property type="entry name" value="PDDEXK_AddAB-type"/>
</dbReference>
<dbReference type="SUPFAM" id="SSF52540">
    <property type="entry name" value="P-loop containing nucleoside triphosphate hydrolases"/>
    <property type="match status" value="1"/>
</dbReference>
<evidence type="ECO:0000256" key="14">
    <source>
        <dbReference type="ARBA" id="ARBA00048988"/>
    </source>
</evidence>
<evidence type="ECO:0000256" key="12">
    <source>
        <dbReference type="ARBA" id="ARBA00023235"/>
    </source>
</evidence>
<dbReference type="GO" id="GO:0000724">
    <property type="term" value="P:double-strand break repair via homologous recombination"/>
    <property type="evidence" value="ECO:0007669"/>
    <property type="project" value="UniProtKB-UniRule"/>
</dbReference>
<keyword evidence="6 15" id="KW-0347">Helicase</keyword>
<dbReference type="GO" id="GO:0000287">
    <property type="term" value="F:magnesium ion binding"/>
    <property type="evidence" value="ECO:0007669"/>
    <property type="project" value="UniProtKB-UniRule"/>
</dbReference>
<dbReference type="PROSITE" id="PS51198">
    <property type="entry name" value="UVRD_HELICASE_ATP_BIND"/>
    <property type="match status" value="1"/>
</dbReference>
<evidence type="ECO:0000256" key="1">
    <source>
        <dbReference type="ARBA" id="ARBA00022722"/>
    </source>
</evidence>
<dbReference type="Pfam" id="PF13361">
    <property type="entry name" value="UvrD_C"/>
    <property type="match status" value="2"/>
</dbReference>
<dbReference type="EC" id="3.1.11.5" evidence="15"/>
<evidence type="ECO:0000256" key="16">
    <source>
        <dbReference type="PROSITE-ProRule" id="PRU00560"/>
    </source>
</evidence>